<dbReference type="OrthoDB" id="4664297at2759"/>
<dbReference type="GO" id="GO:0005739">
    <property type="term" value="C:mitochondrion"/>
    <property type="evidence" value="ECO:0007669"/>
    <property type="project" value="TreeGrafter"/>
</dbReference>
<dbReference type="GO" id="GO:0046452">
    <property type="term" value="P:dihydrofolate metabolic process"/>
    <property type="evidence" value="ECO:0007669"/>
    <property type="project" value="TreeGrafter"/>
</dbReference>
<dbReference type="GO" id="GO:0046655">
    <property type="term" value="P:folic acid metabolic process"/>
    <property type="evidence" value="ECO:0007669"/>
    <property type="project" value="TreeGrafter"/>
</dbReference>
<dbReference type="EMBL" id="KL596657">
    <property type="protein sequence ID" value="KER30691.1"/>
    <property type="molecule type" value="Genomic_DNA"/>
</dbReference>
<evidence type="ECO:0000256" key="6">
    <source>
        <dbReference type="ARBA" id="ARBA00048873"/>
    </source>
</evidence>
<keyword evidence="4" id="KW-0521">NADP</keyword>
<dbReference type="GO" id="GO:0006730">
    <property type="term" value="P:one-carbon metabolic process"/>
    <property type="evidence" value="ECO:0007669"/>
    <property type="project" value="UniProtKB-KW"/>
</dbReference>
<keyword evidence="9" id="KW-1185">Reference proteome</keyword>
<dbReference type="GO" id="GO:0046654">
    <property type="term" value="P:tetrahydrofolate biosynthetic process"/>
    <property type="evidence" value="ECO:0007669"/>
    <property type="project" value="InterPro"/>
</dbReference>
<dbReference type="GO" id="GO:0004146">
    <property type="term" value="F:dihydrofolate reductase activity"/>
    <property type="evidence" value="ECO:0007669"/>
    <property type="project" value="UniProtKB-EC"/>
</dbReference>
<proteinExistence type="predicted"/>
<evidence type="ECO:0000259" key="7">
    <source>
        <dbReference type="PROSITE" id="PS51330"/>
    </source>
</evidence>
<keyword evidence="5" id="KW-0560">Oxidoreductase</keyword>
<dbReference type="PROSITE" id="PS51330">
    <property type="entry name" value="DHFR_2"/>
    <property type="match status" value="1"/>
</dbReference>
<dbReference type="KEGG" id="ovi:T265_02929"/>
<dbReference type="Pfam" id="PF00186">
    <property type="entry name" value="DHFR_1"/>
    <property type="match status" value="1"/>
</dbReference>
<evidence type="ECO:0000313" key="8">
    <source>
        <dbReference type="EMBL" id="KER30691.1"/>
    </source>
</evidence>
<evidence type="ECO:0000256" key="4">
    <source>
        <dbReference type="ARBA" id="ARBA00022857"/>
    </source>
</evidence>
<comment type="catalytic activity">
    <reaction evidence="6">
        <text>(6S)-5,6,7,8-tetrahydrofolate + NADP(+) = 7,8-dihydrofolate + NADPH + H(+)</text>
        <dbReference type="Rhea" id="RHEA:15009"/>
        <dbReference type="ChEBI" id="CHEBI:15378"/>
        <dbReference type="ChEBI" id="CHEBI:57451"/>
        <dbReference type="ChEBI" id="CHEBI:57453"/>
        <dbReference type="ChEBI" id="CHEBI:57783"/>
        <dbReference type="ChEBI" id="CHEBI:58349"/>
        <dbReference type="EC" id="1.5.1.3"/>
    </reaction>
</comment>
<dbReference type="InterPro" id="IPR012259">
    <property type="entry name" value="DHFR"/>
</dbReference>
<evidence type="ECO:0000256" key="1">
    <source>
        <dbReference type="ARBA" id="ARBA00004903"/>
    </source>
</evidence>
<dbReference type="GO" id="GO:0050661">
    <property type="term" value="F:NADP binding"/>
    <property type="evidence" value="ECO:0007669"/>
    <property type="project" value="InterPro"/>
</dbReference>
<feature type="domain" description="DHFR" evidence="7">
    <location>
        <begin position="1"/>
        <end position="204"/>
    </location>
</feature>
<dbReference type="EC" id="1.5.1.3" evidence="2"/>
<reference evidence="8 9" key="1">
    <citation type="submission" date="2013-11" db="EMBL/GenBank/DDBJ databases">
        <title>Opisthorchis viverrini - life in the bile duct.</title>
        <authorList>
            <person name="Young N.D."/>
            <person name="Nagarajan N."/>
            <person name="Lin S.J."/>
            <person name="Korhonen P.K."/>
            <person name="Jex A.R."/>
            <person name="Hall R.S."/>
            <person name="Safavi-Hemami H."/>
            <person name="Kaewkong W."/>
            <person name="Bertrand D."/>
            <person name="Gao S."/>
            <person name="Seet Q."/>
            <person name="Wongkham S."/>
            <person name="Teh B.T."/>
            <person name="Wongkham C."/>
            <person name="Intapan P.M."/>
            <person name="Maleewong W."/>
            <person name="Yang X."/>
            <person name="Hu M."/>
            <person name="Wang Z."/>
            <person name="Hofmann A."/>
            <person name="Sternberg P.W."/>
            <person name="Tan P."/>
            <person name="Wang J."/>
            <person name="Gasser R.B."/>
        </authorList>
    </citation>
    <scope>NUCLEOTIDE SEQUENCE [LARGE SCALE GENOMIC DNA]</scope>
</reference>
<dbReference type="STRING" id="6198.A0A074ZUC6"/>
<organism evidence="8 9">
    <name type="scientific">Opisthorchis viverrini</name>
    <name type="common">Southeast Asian liver fluke</name>
    <dbReference type="NCBI Taxonomy" id="6198"/>
    <lineage>
        <taxon>Eukaryota</taxon>
        <taxon>Metazoa</taxon>
        <taxon>Spiralia</taxon>
        <taxon>Lophotrochozoa</taxon>
        <taxon>Platyhelminthes</taxon>
        <taxon>Trematoda</taxon>
        <taxon>Digenea</taxon>
        <taxon>Opisthorchiida</taxon>
        <taxon>Opisthorchiata</taxon>
        <taxon>Opisthorchiidae</taxon>
        <taxon>Opisthorchis</taxon>
    </lineage>
</organism>
<comment type="pathway">
    <text evidence="1">Cofactor biosynthesis; tetrahydrofolate biosynthesis; 5,6,7,8-tetrahydrofolate from 7,8-dihydrofolate: step 1/1.</text>
</comment>
<dbReference type="InterPro" id="IPR001796">
    <property type="entry name" value="DHFR_dom"/>
</dbReference>
<evidence type="ECO:0000256" key="5">
    <source>
        <dbReference type="ARBA" id="ARBA00023002"/>
    </source>
</evidence>
<dbReference type="Proteomes" id="UP000054324">
    <property type="component" value="Unassembled WGS sequence"/>
</dbReference>
<dbReference type="GeneID" id="20317117"/>
<keyword evidence="3" id="KW-0554">One-carbon metabolism</keyword>
<dbReference type="PANTHER" id="PTHR48069">
    <property type="entry name" value="DIHYDROFOLATE REDUCTASE"/>
    <property type="match status" value="1"/>
</dbReference>
<accession>A0A074ZUC6</accession>
<dbReference type="PRINTS" id="PR00070">
    <property type="entry name" value="DHFR"/>
</dbReference>
<dbReference type="InterPro" id="IPR024072">
    <property type="entry name" value="DHFR-like_dom_sf"/>
</dbReference>
<sequence>MSIVGVPDCLSQGSCVSPNFYLPYLNETAEHYCCCFEQLGNRTSWKSTLETEDMAFFKKLTTEAKPGLKNVVIMGRNTWNSIPEKFRPLQDRINIVISSTLASAPPGVFVLPNLTACMDLLEQQLSCDADRIFVIGGSQLYKDVLEQKKYPVRIFCTHVMKDVDCDTFFPEVNWDELKKIELPEVPSEVIEENGYTYKFAVYDIPV</sequence>
<name>A0A074ZUC6_OPIVI</name>
<dbReference type="RefSeq" id="XP_009165557.1">
    <property type="nucleotide sequence ID" value="XM_009167293.1"/>
</dbReference>
<protein>
    <recommendedName>
        <fullName evidence="2">dihydrofolate reductase</fullName>
        <ecNumber evidence="2">1.5.1.3</ecNumber>
    </recommendedName>
</protein>
<dbReference type="Gene3D" id="3.40.430.10">
    <property type="entry name" value="Dihydrofolate Reductase, subunit A"/>
    <property type="match status" value="1"/>
</dbReference>
<dbReference type="AlphaFoldDB" id="A0A074ZUC6"/>
<evidence type="ECO:0000256" key="3">
    <source>
        <dbReference type="ARBA" id="ARBA00022563"/>
    </source>
</evidence>
<dbReference type="CTD" id="20317117"/>
<evidence type="ECO:0000313" key="9">
    <source>
        <dbReference type="Proteomes" id="UP000054324"/>
    </source>
</evidence>
<evidence type="ECO:0000256" key="2">
    <source>
        <dbReference type="ARBA" id="ARBA00012856"/>
    </source>
</evidence>
<dbReference type="CDD" id="cd00209">
    <property type="entry name" value="DHFR"/>
    <property type="match status" value="1"/>
</dbReference>
<dbReference type="SUPFAM" id="SSF53597">
    <property type="entry name" value="Dihydrofolate reductase-like"/>
    <property type="match status" value="1"/>
</dbReference>
<gene>
    <name evidence="8" type="ORF">T265_02929</name>
</gene>
<dbReference type="PANTHER" id="PTHR48069:SF3">
    <property type="entry name" value="DIHYDROFOLATE REDUCTASE"/>
    <property type="match status" value="1"/>
</dbReference>